<name>A0A645HYJ3_9ZZZZ</name>
<comment type="caution">
    <text evidence="1">The sequence shown here is derived from an EMBL/GenBank/DDBJ whole genome shotgun (WGS) entry which is preliminary data.</text>
</comment>
<protein>
    <submittedName>
        <fullName evidence="1">Uncharacterized protein</fullName>
    </submittedName>
</protein>
<accession>A0A645HYJ3</accession>
<reference evidence="1" key="1">
    <citation type="submission" date="2019-08" db="EMBL/GenBank/DDBJ databases">
        <authorList>
            <person name="Kucharzyk K."/>
            <person name="Murdoch R.W."/>
            <person name="Higgins S."/>
            <person name="Loffler F."/>
        </authorList>
    </citation>
    <scope>NUCLEOTIDE SEQUENCE</scope>
</reference>
<dbReference type="EMBL" id="VSSQ01102718">
    <property type="protein sequence ID" value="MPN43960.1"/>
    <property type="molecule type" value="Genomic_DNA"/>
</dbReference>
<evidence type="ECO:0000313" key="1">
    <source>
        <dbReference type="EMBL" id="MPN43960.1"/>
    </source>
</evidence>
<proteinExistence type="predicted"/>
<sequence length="105" mass="12086">MGNIKISVLADYQSHASEIESYIGNQLPSAIGIGNDYNKVIVVNNPSIEECPYVYQMDPYMNPVRAMAIQEIMFYTNEYSFDDLASKSNRQLVKILMEVRRSYYN</sequence>
<organism evidence="1">
    <name type="scientific">bioreactor metagenome</name>
    <dbReference type="NCBI Taxonomy" id="1076179"/>
    <lineage>
        <taxon>unclassified sequences</taxon>
        <taxon>metagenomes</taxon>
        <taxon>ecological metagenomes</taxon>
    </lineage>
</organism>
<dbReference type="AlphaFoldDB" id="A0A645HYJ3"/>
<gene>
    <name evidence="1" type="ORF">SDC9_191521</name>
</gene>